<accession>A0AAD9KYQ9</accession>
<evidence type="ECO:0000256" key="3">
    <source>
        <dbReference type="ARBA" id="ARBA00007907"/>
    </source>
</evidence>
<feature type="site" description="Lowers pKa of active site Cys" evidence="9">
    <location>
        <position position="169"/>
    </location>
</feature>
<evidence type="ECO:0000256" key="8">
    <source>
        <dbReference type="PIRSR" id="PIRSR016262-2"/>
    </source>
</evidence>
<feature type="binding site" evidence="8">
    <location>
        <begin position="106"/>
        <end position="113"/>
    </location>
    <ligand>
        <name>substrate</name>
    </ligand>
</feature>
<dbReference type="NCBIfam" id="NF010925">
    <property type="entry name" value="PRK14345.1"/>
    <property type="match status" value="1"/>
</dbReference>
<evidence type="ECO:0000256" key="7">
    <source>
        <dbReference type="PIRSR" id="PIRSR016262-1"/>
    </source>
</evidence>
<dbReference type="Pfam" id="PF21948">
    <property type="entry name" value="LplA-B_cat"/>
    <property type="match status" value="1"/>
</dbReference>
<dbReference type="FunFam" id="3.30.930.10:FF:000035">
    <property type="entry name" value="Putative lipoyltransferase 2, mitochondrial"/>
    <property type="match status" value="1"/>
</dbReference>
<dbReference type="InterPro" id="IPR045864">
    <property type="entry name" value="aa-tRNA-synth_II/BPL/LPL"/>
</dbReference>
<dbReference type="InterPro" id="IPR004143">
    <property type="entry name" value="BPL_LPL_catalytic"/>
</dbReference>
<comment type="pathway">
    <text evidence="2 6">Protein modification; protein lipoylation via endogenous pathway; protein N(6)-(lipoyl)lysine from octanoyl-[acyl-carrier-protein]: step 1/2.</text>
</comment>
<evidence type="ECO:0000256" key="6">
    <source>
        <dbReference type="PIRNR" id="PIRNR016262"/>
    </source>
</evidence>
<dbReference type="Proteomes" id="UP001209878">
    <property type="component" value="Unassembled WGS sequence"/>
</dbReference>
<dbReference type="PROSITE" id="PS51733">
    <property type="entry name" value="BPL_LPL_CATALYTIC"/>
    <property type="match status" value="1"/>
</dbReference>
<dbReference type="HAMAP" id="MF_00013">
    <property type="entry name" value="LipB"/>
    <property type="match status" value="1"/>
</dbReference>
<evidence type="ECO:0000256" key="4">
    <source>
        <dbReference type="ARBA" id="ARBA00022679"/>
    </source>
</evidence>
<evidence type="ECO:0000259" key="10">
    <source>
        <dbReference type="PROSITE" id="PS51733"/>
    </source>
</evidence>
<evidence type="ECO:0000313" key="12">
    <source>
        <dbReference type="Proteomes" id="UP001209878"/>
    </source>
</evidence>
<feature type="domain" description="BPL/LPL catalytic" evidence="10">
    <location>
        <begin position="62"/>
        <end position="242"/>
    </location>
</feature>
<dbReference type="EMBL" id="JAODUO010000460">
    <property type="protein sequence ID" value="KAK2180042.1"/>
    <property type="molecule type" value="Genomic_DNA"/>
</dbReference>
<proteinExistence type="inferred from homology"/>
<name>A0AAD9KYQ9_RIDPI</name>
<evidence type="ECO:0000256" key="2">
    <source>
        <dbReference type="ARBA" id="ARBA00004821"/>
    </source>
</evidence>
<evidence type="ECO:0000256" key="5">
    <source>
        <dbReference type="ARBA" id="ARBA00023315"/>
    </source>
</evidence>
<dbReference type="Gene3D" id="3.30.930.10">
    <property type="entry name" value="Bira Bifunctional Protein, Domain 2"/>
    <property type="match status" value="1"/>
</dbReference>
<comment type="function">
    <text evidence="6">Catalyzes the transfer of endogenously produced octanoic acid from octanoyl-acyl-carrier-protein onto the lipoyl domains of lipoate-dependent enzymes. Lipoyl-ACP can also act as a substrate although octanoyl-ACP is likely to be the physiological substrate.</text>
</comment>
<dbReference type="InterPro" id="IPR000544">
    <property type="entry name" value="Octanoyltransferase"/>
</dbReference>
<dbReference type="AlphaFoldDB" id="A0AAD9KYQ9"/>
<dbReference type="GO" id="GO:0033819">
    <property type="term" value="F:lipoyl(octanoyl) transferase activity"/>
    <property type="evidence" value="ECO:0007669"/>
    <property type="project" value="UniProtKB-EC"/>
</dbReference>
<protein>
    <recommendedName>
        <fullName evidence="6">Octanoyl-[acyl-carrier-protein]:protein N-octanoyltransferase LIPT2, mitochondrial</fullName>
        <ecNumber evidence="6">2.3.1.181</ecNumber>
    </recommendedName>
</protein>
<feature type="binding site" evidence="8">
    <location>
        <begin position="185"/>
        <end position="187"/>
    </location>
    <ligand>
        <name>substrate</name>
    </ligand>
</feature>
<comment type="similarity">
    <text evidence="3 6">Belongs to the LipB family.</text>
</comment>
<evidence type="ECO:0000256" key="1">
    <source>
        <dbReference type="ARBA" id="ARBA00004173"/>
    </source>
</evidence>
<dbReference type="InterPro" id="IPR020605">
    <property type="entry name" value="Octanoyltransferase_CS"/>
</dbReference>
<feature type="binding site" evidence="8">
    <location>
        <begin position="172"/>
        <end position="174"/>
    </location>
    <ligand>
        <name>substrate</name>
    </ligand>
</feature>
<dbReference type="NCBIfam" id="TIGR00214">
    <property type="entry name" value="lipB"/>
    <property type="match status" value="1"/>
</dbReference>
<gene>
    <name evidence="11" type="ORF">NP493_460g02041</name>
</gene>
<sequence>MAVVALQLGRLGFRQAVVIQNLLARSLIDKHAAKRRPGFHQHEQDTQEYSDDCLDISGLEEVKGQNVVLFVEHDPVYTVGIRRKGYTDDDRDRLKTLGAEYVETNRGGLVTFHGPGQLVAYPIIYLKDFHLGLRQYIDNLERTIVETCSAFGVRAGTTSDTGVWIDDKKIAAIGVHGSRYVTTHGIALNCNTDLSWFRHIVPCGLEGKGVTSLSDQLGRDVSICETKPLFIDAFSSVFKCTVDTR</sequence>
<dbReference type="GO" id="GO:0009249">
    <property type="term" value="P:protein lipoylation"/>
    <property type="evidence" value="ECO:0007669"/>
    <property type="project" value="InterPro"/>
</dbReference>
<dbReference type="SUPFAM" id="SSF55681">
    <property type="entry name" value="Class II aaRS and biotin synthetases"/>
    <property type="match status" value="1"/>
</dbReference>
<dbReference type="PANTHER" id="PTHR10993">
    <property type="entry name" value="OCTANOYLTRANSFERASE"/>
    <property type="match status" value="1"/>
</dbReference>
<dbReference type="PROSITE" id="PS01313">
    <property type="entry name" value="LIPB"/>
    <property type="match status" value="1"/>
</dbReference>
<comment type="catalytic activity">
    <reaction evidence="6">
        <text>octanoyl-[ACP] + L-lysyl-[protein] = N(6)-octanoyl-L-lysyl-[protein] + holo-[ACP] + H(+)</text>
        <dbReference type="Rhea" id="RHEA:17665"/>
        <dbReference type="Rhea" id="RHEA-COMP:9636"/>
        <dbReference type="Rhea" id="RHEA-COMP:9685"/>
        <dbReference type="Rhea" id="RHEA-COMP:9752"/>
        <dbReference type="Rhea" id="RHEA-COMP:9928"/>
        <dbReference type="ChEBI" id="CHEBI:15378"/>
        <dbReference type="ChEBI" id="CHEBI:29969"/>
        <dbReference type="ChEBI" id="CHEBI:64479"/>
        <dbReference type="ChEBI" id="CHEBI:78463"/>
        <dbReference type="ChEBI" id="CHEBI:78809"/>
        <dbReference type="EC" id="2.3.1.181"/>
    </reaction>
</comment>
<evidence type="ECO:0000313" key="11">
    <source>
        <dbReference type="EMBL" id="KAK2180042.1"/>
    </source>
</evidence>
<keyword evidence="4 6" id="KW-0808">Transferase</keyword>
<keyword evidence="12" id="KW-1185">Reference proteome</keyword>
<organism evidence="11 12">
    <name type="scientific">Ridgeia piscesae</name>
    <name type="common">Tubeworm</name>
    <dbReference type="NCBI Taxonomy" id="27915"/>
    <lineage>
        <taxon>Eukaryota</taxon>
        <taxon>Metazoa</taxon>
        <taxon>Spiralia</taxon>
        <taxon>Lophotrochozoa</taxon>
        <taxon>Annelida</taxon>
        <taxon>Polychaeta</taxon>
        <taxon>Sedentaria</taxon>
        <taxon>Canalipalpata</taxon>
        <taxon>Sabellida</taxon>
        <taxon>Siboglinidae</taxon>
        <taxon>Ridgeia</taxon>
    </lineage>
</organism>
<keyword evidence="6" id="KW-0496">Mitochondrion</keyword>
<dbReference type="EC" id="2.3.1.181" evidence="6"/>
<keyword evidence="5 6" id="KW-0012">Acyltransferase</keyword>
<dbReference type="PIRSF" id="PIRSF016262">
    <property type="entry name" value="LPLase"/>
    <property type="match status" value="1"/>
</dbReference>
<dbReference type="CDD" id="cd16444">
    <property type="entry name" value="LipB"/>
    <property type="match status" value="1"/>
</dbReference>
<dbReference type="GO" id="GO:0005739">
    <property type="term" value="C:mitochondrion"/>
    <property type="evidence" value="ECO:0007669"/>
    <property type="project" value="UniProtKB-SubCell"/>
</dbReference>
<feature type="active site" description="Acyl-thioester intermediate" evidence="7">
    <location>
        <position position="203"/>
    </location>
</feature>
<dbReference type="PANTHER" id="PTHR10993:SF7">
    <property type="entry name" value="LIPOYLTRANSFERASE 2, MITOCHONDRIAL-RELATED"/>
    <property type="match status" value="1"/>
</dbReference>
<evidence type="ECO:0000256" key="9">
    <source>
        <dbReference type="PIRSR" id="PIRSR016262-3"/>
    </source>
</evidence>
<reference evidence="11" key="1">
    <citation type="journal article" date="2023" name="Mol. Biol. Evol.">
        <title>Third-Generation Sequencing Reveals the Adaptive Role of the Epigenome in Three Deep-Sea Polychaetes.</title>
        <authorList>
            <person name="Perez M."/>
            <person name="Aroh O."/>
            <person name="Sun Y."/>
            <person name="Lan Y."/>
            <person name="Juniper S.K."/>
            <person name="Young C.R."/>
            <person name="Angers B."/>
            <person name="Qian P.Y."/>
        </authorList>
    </citation>
    <scope>NUCLEOTIDE SEQUENCE</scope>
    <source>
        <strain evidence="11">R07B-5</strain>
    </source>
</reference>
<comment type="subcellular location">
    <subcellularLocation>
        <location evidence="1 6">Mitochondrion</location>
    </subcellularLocation>
</comment>
<comment type="caution">
    <text evidence="11">The sequence shown here is derived from an EMBL/GenBank/DDBJ whole genome shotgun (WGS) entry which is preliminary data.</text>
</comment>